<dbReference type="GO" id="GO:0004364">
    <property type="term" value="F:glutathione transferase activity"/>
    <property type="evidence" value="ECO:0007669"/>
    <property type="project" value="UniProtKB-EC"/>
</dbReference>
<reference evidence="2 3" key="1">
    <citation type="submission" date="2019-11" db="EMBL/GenBank/DDBJ databases">
        <title>Type strains purchased from KCTC, JCM and DSMZ.</title>
        <authorList>
            <person name="Lu H."/>
        </authorList>
    </citation>
    <scope>NUCLEOTIDE SEQUENCE [LARGE SCALE GENOMIC DNA]</scope>
    <source>
        <strain evidence="2 3">KCTC 42409</strain>
    </source>
</reference>
<dbReference type="InterPro" id="IPR040079">
    <property type="entry name" value="Glutathione_S-Trfase"/>
</dbReference>
<dbReference type="SUPFAM" id="SSF52833">
    <property type="entry name" value="Thioredoxin-like"/>
    <property type="match status" value="1"/>
</dbReference>
<dbReference type="InterPro" id="IPR004045">
    <property type="entry name" value="Glutathione_S-Trfase_N"/>
</dbReference>
<keyword evidence="3" id="KW-1185">Reference proteome</keyword>
<dbReference type="InterPro" id="IPR034338">
    <property type="entry name" value="GST_4_C"/>
</dbReference>
<dbReference type="CDD" id="cd00570">
    <property type="entry name" value="GST_N_family"/>
    <property type="match status" value="1"/>
</dbReference>
<organism evidence="2 3">
    <name type="scientific">Pseudoduganella ginsengisoli</name>
    <dbReference type="NCBI Taxonomy" id="1462440"/>
    <lineage>
        <taxon>Bacteria</taxon>
        <taxon>Pseudomonadati</taxon>
        <taxon>Pseudomonadota</taxon>
        <taxon>Betaproteobacteria</taxon>
        <taxon>Burkholderiales</taxon>
        <taxon>Oxalobacteraceae</taxon>
        <taxon>Telluria group</taxon>
        <taxon>Pseudoduganella</taxon>
    </lineage>
</organism>
<proteinExistence type="predicted"/>
<dbReference type="RefSeq" id="WP_155439352.1">
    <property type="nucleotide sequence ID" value="NZ_WNLA01000007.1"/>
</dbReference>
<dbReference type="PANTHER" id="PTHR44051">
    <property type="entry name" value="GLUTATHIONE S-TRANSFERASE-RELATED"/>
    <property type="match status" value="1"/>
</dbReference>
<name>A0A6L6Q0L4_9BURK</name>
<accession>A0A6L6Q0L4</accession>
<dbReference type="OrthoDB" id="8857552at2"/>
<evidence type="ECO:0000313" key="3">
    <source>
        <dbReference type="Proteomes" id="UP000484015"/>
    </source>
</evidence>
<dbReference type="EC" id="2.5.1.18" evidence="2"/>
<gene>
    <name evidence="2" type="ORF">GM668_12775</name>
</gene>
<dbReference type="EMBL" id="WNLA01000007">
    <property type="protein sequence ID" value="MTW02959.1"/>
    <property type="molecule type" value="Genomic_DNA"/>
</dbReference>
<sequence>MNLKLYVNSEFSSPYAMSVFVTLKEKGIPFELAALDLNTGEHQQPGYRDLALNGRIPALVHDGFVLTESSAISEYLEDVFPAPEYKAVYPKASQQRARAREIQAWVRSDLMPIREERSTLTVFHQPATQPLSPEARAAADKLFRAADKLVNGENLFGEWSIADTDLAMMLQRLVHSGDDVPAKLKDYANAQWQREPVQQWLALVEKAKLAAR</sequence>
<dbReference type="NCBIfam" id="NF011693">
    <property type="entry name" value="PRK15113.1"/>
    <property type="match status" value="1"/>
</dbReference>
<dbReference type="SUPFAM" id="SSF47616">
    <property type="entry name" value="GST C-terminal domain-like"/>
    <property type="match status" value="1"/>
</dbReference>
<dbReference type="Proteomes" id="UP000484015">
    <property type="component" value="Unassembled WGS sequence"/>
</dbReference>
<dbReference type="Gene3D" id="3.40.30.10">
    <property type="entry name" value="Glutaredoxin"/>
    <property type="match status" value="1"/>
</dbReference>
<dbReference type="AlphaFoldDB" id="A0A6L6Q0L4"/>
<evidence type="ECO:0000313" key="2">
    <source>
        <dbReference type="EMBL" id="MTW02959.1"/>
    </source>
</evidence>
<protein>
    <submittedName>
        <fullName evidence="2">Glutathione transferase</fullName>
        <ecNumber evidence="2">2.5.1.18</ecNumber>
    </submittedName>
</protein>
<dbReference type="CDD" id="cd03195">
    <property type="entry name" value="GST_C_4"/>
    <property type="match status" value="1"/>
</dbReference>
<dbReference type="PANTHER" id="PTHR44051:SF8">
    <property type="entry name" value="GLUTATHIONE S-TRANSFERASE GSTA"/>
    <property type="match status" value="1"/>
</dbReference>
<dbReference type="PROSITE" id="PS50404">
    <property type="entry name" value="GST_NTER"/>
    <property type="match status" value="1"/>
</dbReference>
<dbReference type="SFLD" id="SFLDG00358">
    <property type="entry name" value="Main_(cytGST)"/>
    <property type="match status" value="1"/>
</dbReference>
<keyword evidence="2" id="KW-0808">Transferase</keyword>
<dbReference type="InterPro" id="IPR036282">
    <property type="entry name" value="Glutathione-S-Trfase_C_sf"/>
</dbReference>
<dbReference type="SFLD" id="SFLDS00019">
    <property type="entry name" value="Glutathione_Transferase_(cytos"/>
    <property type="match status" value="1"/>
</dbReference>
<comment type="caution">
    <text evidence="2">The sequence shown here is derived from an EMBL/GenBank/DDBJ whole genome shotgun (WGS) entry which is preliminary data.</text>
</comment>
<dbReference type="Pfam" id="PF13409">
    <property type="entry name" value="GST_N_2"/>
    <property type="match status" value="1"/>
</dbReference>
<dbReference type="Pfam" id="PF14834">
    <property type="entry name" value="GST_C_4"/>
    <property type="match status" value="1"/>
</dbReference>
<dbReference type="Gene3D" id="1.20.1050.10">
    <property type="match status" value="1"/>
</dbReference>
<dbReference type="InterPro" id="IPR036249">
    <property type="entry name" value="Thioredoxin-like_sf"/>
</dbReference>
<evidence type="ECO:0000259" key="1">
    <source>
        <dbReference type="PROSITE" id="PS50404"/>
    </source>
</evidence>
<feature type="domain" description="GST N-terminal" evidence="1">
    <location>
        <begin position="3"/>
        <end position="84"/>
    </location>
</feature>